<dbReference type="EMBL" id="JDRY01000168">
    <property type="protein sequence ID" value="KGM93540.1"/>
    <property type="molecule type" value="Genomic_DNA"/>
</dbReference>
<evidence type="ECO:0000313" key="2">
    <source>
        <dbReference type="Proteomes" id="UP000030014"/>
    </source>
</evidence>
<sequence length="114" mass="13812">MKANVDLTENRDFRDRNGEISIPQLFKIGTLPWEFKGIKRILSTLNNKIELIYTGDKLERQSKKQCQQYMNECECCGRDLSRIPWKHKYKLCEKCYARLENNERNHKPFWRNEK</sequence>
<accession>A0A0A0I1J5</accession>
<name>A0A0A0I1J5_CLOBO</name>
<dbReference type="AlphaFoldDB" id="A0A0A0I1J5"/>
<reference evidence="1 2" key="1">
    <citation type="submission" date="2014-01" db="EMBL/GenBank/DDBJ databases">
        <title>Plasmidome dynamics in the species complex Clostridium novyi sensu lato converts strains of independent lineages into distinctly different pathogens.</title>
        <authorList>
            <person name="Skarin H."/>
            <person name="Segerman B."/>
        </authorList>
    </citation>
    <scope>NUCLEOTIDE SEQUENCE [LARGE SCALE GENOMIC DNA]</scope>
    <source>
        <strain evidence="1 2">DC5</strain>
    </source>
</reference>
<comment type="caution">
    <text evidence="1">The sequence shown here is derived from an EMBL/GenBank/DDBJ whole genome shotgun (WGS) entry which is preliminary data.</text>
</comment>
<gene>
    <name evidence="1" type="ORF">Z955_14875</name>
</gene>
<proteinExistence type="predicted"/>
<evidence type="ECO:0000313" key="1">
    <source>
        <dbReference type="EMBL" id="KGM93540.1"/>
    </source>
</evidence>
<organism evidence="1 2">
    <name type="scientific">Clostridium botulinum C/D str. DC5</name>
    <dbReference type="NCBI Taxonomy" id="1443128"/>
    <lineage>
        <taxon>Bacteria</taxon>
        <taxon>Bacillati</taxon>
        <taxon>Bacillota</taxon>
        <taxon>Clostridia</taxon>
        <taxon>Eubacteriales</taxon>
        <taxon>Clostridiaceae</taxon>
        <taxon>Clostridium</taxon>
    </lineage>
</organism>
<dbReference type="Proteomes" id="UP000030014">
    <property type="component" value="Unassembled WGS sequence"/>
</dbReference>
<dbReference type="RefSeq" id="WP_039260088.1">
    <property type="nucleotide sequence ID" value="NZ_JDRY01000168.1"/>
</dbReference>
<protein>
    <submittedName>
        <fullName evidence="1">Uncharacterized protein</fullName>
    </submittedName>
</protein>